<proteinExistence type="predicted"/>
<dbReference type="InterPro" id="IPR024079">
    <property type="entry name" value="MetalloPept_cat_dom_sf"/>
</dbReference>
<feature type="signal peptide" evidence="1">
    <location>
        <begin position="1"/>
        <end position="32"/>
    </location>
</feature>
<dbReference type="EMBL" id="NKCI01000042">
    <property type="protein sequence ID" value="RSL62920.1"/>
    <property type="molecule type" value="Genomic_DNA"/>
</dbReference>
<evidence type="ECO:0000256" key="1">
    <source>
        <dbReference type="SAM" id="SignalP"/>
    </source>
</evidence>
<comment type="caution">
    <text evidence="2">The sequence shown here is derived from an EMBL/GenBank/DDBJ whole genome shotgun (WGS) entry which is preliminary data.</text>
</comment>
<keyword evidence="1" id="KW-0732">Signal</keyword>
<dbReference type="GO" id="GO:0008237">
    <property type="term" value="F:metallopeptidase activity"/>
    <property type="evidence" value="ECO:0007669"/>
    <property type="project" value="InterPro"/>
</dbReference>
<dbReference type="OrthoDB" id="4259138at2759"/>
<gene>
    <name evidence="2" type="ORF">CEP54_005458</name>
</gene>
<dbReference type="Gene3D" id="3.40.390.10">
    <property type="entry name" value="Collagenase (Catalytic Domain)"/>
    <property type="match status" value="1"/>
</dbReference>
<evidence type="ECO:0000313" key="2">
    <source>
        <dbReference type="EMBL" id="RSL62920.1"/>
    </source>
</evidence>
<dbReference type="AlphaFoldDB" id="A0A428QCI1"/>
<keyword evidence="3" id="KW-1185">Reference proteome</keyword>
<protein>
    <recommendedName>
        <fullName evidence="4">Lysine-specific metallo-endopeptidase domain-containing protein</fullName>
    </recommendedName>
</protein>
<reference evidence="2 3" key="1">
    <citation type="submission" date="2017-06" db="EMBL/GenBank/DDBJ databases">
        <title>Comparative genomic analysis of Ambrosia Fusariam Clade fungi.</title>
        <authorList>
            <person name="Stajich J.E."/>
            <person name="Carrillo J."/>
            <person name="Kijimoto T."/>
            <person name="Eskalen A."/>
            <person name="O'Donnell K."/>
            <person name="Kasson M."/>
        </authorList>
    </citation>
    <scope>NUCLEOTIDE SEQUENCE [LARGE SCALE GENOMIC DNA]</scope>
    <source>
        <strain evidence="2 3">NRRL62584</strain>
    </source>
</reference>
<organism evidence="2 3">
    <name type="scientific">Fusarium duplospermum</name>
    <dbReference type="NCBI Taxonomy" id="1325734"/>
    <lineage>
        <taxon>Eukaryota</taxon>
        <taxon>Fungi</taxon>
        <taxon>Dikarya</taxon>
        <taxon>Ascomycota</taxon>
        <taxon>Pezizomycotina</taxon>
        <taxon>Sordariomycetes</taxon>
        <taxon>Hypocreomycetidae</taxon>
        <taxon>Hypocreales</taxon>
        <taxon>Nectriaceae</taxon>
        <taxon>Fusarium</taxon>
        <taxon>Fusarium solani species complex</taxon>
    </lineage>
</organism>
<evidence type="ECO:0000313" key="3">
    <source>
        <dbReference type="Proteomes" id="UP000288168"/>
    </source>
</evidence>
<evidence type="ECO:0008006" key="4">
    <source>
        <dbReference type="Google" id="ProtNLM"/>
    </source>
</evidence>
<feature type="chain" id="PRO_5019233557" description="Lysine-specific metallo-endopeptidase domain-containing protein" evidence="1">
    <location>
        <begin position="33"/>
        <end position="365"/>
    </location>
</feature>
<dbReference type="Proteomes" id="UP000288168">
    <property type="component" value="Unassembled WGS sequence"/>
</dbReference>
<accession>A0A428QCI1</accession>
<name>A0A428QCI1_9HYPO</name>
<sequence>MSLKFSPSLAPWLARLIILLTFVSLSIQKTLSARAGTIDDVFHIKTGTTLGGCDNYDVVQWWNDGRTLASSAYQVLNSARAAKANGITNSDSQMHLWTFFKVDAVEDSFESTVDRMINDLQKVRDAIDDESEGEDSDDKPWIFCDSTFQTEMKWTATALVEGTGEEDPEGRQIRNVFEGYYQVNYLEVRKKREKASKAERAKMPLPFVPFWCEDLKAYRYDEPGDYCSKGRGSQKTNMGATDDNLQPNTLTFCPQNWGDAARYPNMFQFPDVTEEGVSMEEYTTEAMTFLHEMFHFALEVENTPDTAYLLGEIVGSVALADGAPITQEQAIKNPESWTLFALACYLGERFPDYTWASTKSKLRES</sequence>